<accession>E3MYW0</accession>
<evidence type="ECO:0000313" key="2">
    <source>
        <dbReference type="EMBL" id="EFP12284.1"/>
    </source>
</evidence>
<gene>
    <name evidence="2" type="ORF">CRE_04235</name>
</gene>
<name>E3MYW0_CAERE</name>
<sequence length="390" mass="44384">MKFLSTVLIHLLITYTMITTEKLSRKENEERLNTCGQYESNNTSQPSLSRNWYWLSYFLIGPNDGNHESAAIVISKRHILTLSLPVLGDGMKWNIDGSEFNGKCMEGTNHTNVPQHILKKFSVQPLHCYRFPQNPGCPQTPIQPVRAYILHICNKLVFDRYSFSYTPMILDLGEGYDLKIHPPCLGDTDIRDQGDSAQLYRFNLQRGRDIYTSMLNITYSHEYKIRCSMYAPNNPKSYGSPLVKIVNGRETIIGLSTPNDPAYLHGHQETTFFNVSFYRNDLCSLIGVCGPSVGITTVPGPKTTTMTLPAITTTPPEIQMTKTLTDPSEESPRKLDARPKSRWDRMSDEDIWLYYVYRNVEKREPEKSGGGVNVKPLSVVLLAYCLVFFK</sequence>
<feature type="signal peptide" evidence="1">
    <location>
        <begin position="1"/>
        <end position="20"/>
    </location>
</feature>
<organism evidence="3">
    <name type="scientific">Caenorhabditis remanei</name>
    <name type="common">Caenorhabditis vulgaris</name>
    <dbReference type="NCBI Taxonomy" id="31234"/>
    <lineage>
        <taxon>Eukaryota</taxon>
        <taxon>Metazoa</taxon>
        <taxon>Ecdysozoa</taxon>
        <taxon>Nematoda</taxon>
        <taxon>Chromadorea</taxon>
        <taxon>Rhabditida</taxon>
        <taxon>Rhabditina</taxon>
        <taxon>Rhabditomorpha</taxon>
        <taxon>Rhabditoidea</taxon>
        <taxon>Rhabditidae</taxon>
        <taxon>Peloderinae</taxon>
        <taxon>Caenorhabditis</taxon>
    </lineage>
</organism>
<protein>
    <submittedName>
        <fullName evidence="2">Uncharacterized protein</fullName>
    </submittedName>
</protein>
<dbReference type="InterPro" id="IPR005514">
    <property type="entry name" value="DUF316"/>
</dbReference>
<feature type="chain" id="PRO_5003175734" evidence="1">
    <location>
        <begin position="21"/>
        <end position="390"/>
    </location>
</feature>
<keyword evidence="1" id="KW-0732">Signal</keyword>
<dbReference type="eggNOG" id="ENOG502RT7F">
    <property type="taxonomic scope" value="Eukaryota"/>
</dbReference>
<dbReference type="InParanoid" id="E3MYW0"/>
<dbReference type="PANTHER" id="PTHR34005:SF2">
    <property type="entry name" value="DUF4817 DOMAIN-CONTAINING PROTEIN-RELATED"/>
    <property type="match status" value="1"/>
</dbReference>
<proteinExistence type="predicted"/>
<dbReference type="Pfam" id="PF03761">
    <property type="entry name" value="DUF316"/>
    <property type="match status" value="1"/>
</dbReference>
<dbReference type="HOGENOM" id="CLU_708311_0_0_1"/>
<dbReference type="EMBL" id="DS268498">
    <property type="protein sequence ID" value="EFP12284.1"/>
    <property type="molecule type" value="Genomic_DNA"/>
</dbReference>
<dbReference type="AlphaFoldDB" id="E3MYW0"/>
<dbReference type="Proteomes" id="UP000008281">
    <property type="component" value="Unassembled WGS sequence"/>
</dbReference>
<dbReference type="STRING" id="31234.E3MYW0"/>
<dbReference type="OMA" id="NITYSHE"/>
<reference evidence="2" key="1">
    <citation type="submission" date="2007-07" db="EMBL/GenBank/DDBJ databases">
        <title>PCAP assembly of the Caenorhabditis remanei genome.</title>
        <authorList>
            <consortium name="The Caenorhabditis remanei Sequencing Consortium"/>
            <person name="Wilson R.K."/>
        </authorList>
    </citation>
    <scope>NUCLEOTIDE SEQUENCE [LARGE SCALE GENOMIC DNA]</scope>
    <source>
        <strain evidence="2">PB4641</strain>
    </source>
</reference>
<dbReference type="FunCoup" id="E3MYW0">
    <property type="interactions" value="1185"/>
</dbReference>
<evidence type="ECO:0000256" key="1">
    <source>
        <dbReference type="SAM" id="SignalP"/>
    </source>
</evidence>
<keyword evidence="3" id="KW-1185">Reference proteome</keyword>
<dbReference type="OrthoDB" id="5847636at2759"/>
<dbReference type="PANTHER" id="PTHR34005">
    <property type="entry name" value="PROTEIN CBG15054-RELATED"/>
    <property type="match status" value="1"/>
</dbReference>
<evidence type="ECO:0000313" key="3">
    <source>
        <dbReference type="Proteomes" id="UP000008281"/>
    </source>
</evidence>